<dbReference type="Proteomes" id="UP000199310">
    <property type="component" value="Unassembled WGS sequence"/>
</dbReference>
<dbReference type="InterPro" id="IPR021354">
    <property type="entry name" value="DUF2975"/>
</dbReference>
<evidence type="ECO:0008006" key="4">
    <source>
        <dbReference type="Google" id="ProtNLM"/>
    </source>
</evidence>
<organism evidence="2 3">
    <name type="scientific">Chitinophaga arvensicola</name>
    <dbReference type="NCBI Taxonomy" id="29529"/>
    <lineage>
        <taxon>Bacteria</taxon>
        <taxon>Pseudomonadati</taxon>
        <taxon>Bacteroidota</taxon>
        <taxon>Chitinophagia</taxon>
        <taxon>Chitinophagales</taxon>
        <taxon>Chitinophagaceae</taxon>
        <taxon>Chitinophaga</taxon>
    </lineage>
</organism>
<evidence type="ECO:0000256" key="1">
    <source>
        <dbReference type="SAM" id="Phobius"/>
    </source>
</evidence>
<keyword evidence="1" id="KW-1133">Transmembrane helix</keyword>
<feature type="transmembrane region" description="Helical" evidence="1">
    <location>
        <begin position="12"/>
        <end position="33"/>
    </location>
</feature>
<dbReference type="EMBL" id="FOJG01000001">
    <property type="protein sequence ID" value="SEV98956.1"/>
    <property type="molecule type" value="Genomic_DNA"/>
</dbReference>
<sequence>MKISRFLLPLKIVLLISVLISVYITIFNGVAYFQARLQPEIQSIRTAMLQNTILGLLYLVMTWFLFRLLIGAGNEDIISRKNLSAVKGILYVMLGLLITKMVFAWIAAGDVKVYQNGLYFRLLNVLGASWELLMAFMVILALAIVFERAVSLNEEQALTI</sequence>
<dbReference type="STRING" id="29529.SAMN04488122_0094"/>
<feature type="transmembrane region" description="Helical" evidence="1">
    <location>
        <begin position="128"/>
        <end position="146"/>
    </location>
</feature>
<keyword evidence="3" id="KW-1185">Reference proteome</keyword>
<name>A0A1I0NCI3_9BACT</name>
<dbReference type="OrthoDB" id="677157at2"/>
<evidence type="ECO:0000313" key="2">
    <source>
        <dbReference type="EMBL" id="SEV98956.1"/>
    </source>
</evidence>
<proteinExistence type="predicted"/>
<feature type="transmembrane region" description="Helical" evidence="1">
    <location>
        <begin position="53"/>
        <end position="70"/>
    </location>
</feature>
<keyword evidence="1" id="KW-0812">Transmembrane</keyword>
<dbReference type="AlphaFoldDB" id="A0A1I0NCI3"/>
<accession>A0A1I0NCI3</accession>
<dbReference type="Pfam" id="PF11188">
    <property type="entry name" value="DUF2975"/>
    <property type="match status" value="1"/>
</dbReference>
<gene>
    <name evidence="2" type="ORF">SAMN04488122_0094</name>
</gene>
<reference evidence="3" key="1">
    <citation type="submission" date="2016-10" db="EMBL/GenBank/DDBJ databases">
        <authorList>
            <person name="Varghese N."/>
            <person name="Submissions S."/>
        </authorList>
    </citation>
    <scope>NUCLEOTIDE SEQUENCE [LARGE SCALE GENOMIC DNA]</scope>
    <source>
        <strain evidence="3">DSM 3695</strain>
    </source>
</reference>
<keyword evidence="1" id="KW-0472">Membrane</keyword>
<dbReference type="RefSeq" id="WP_089889075.1">
    <property type="nucleotide sequence ID" value="NZ_FOJG01000001.1"/>
</dbReference>
<evidence type="ECO:0000313" key="3">
    <source>
        <dbReference type="Proteomes" id="UP000199310"/>
    </source>
</evidence>
<protein>
    <recommendedName>
        <fullName evidence="4">DUF2975 domain-containing protein</fullName>
    </recommendedName>
</protein>
<feature type="transmembrane region" description="Helical" evidence="1">
    <location>
        <begin position="90"/>
        <end position="108"/>
    </location>
</feature>